<gene>
    <name evidence="3" type="ORF">JMJ55_07790</name>
</gene>
<dbReference type="RefSeq" id="WP_202824933.1">
    <property type="nucleotide sequence ID" value="NZ_JAEUXJ010000002.1"/>
</dbReference>
<keyword evidence="1" id="KW-0456">Lyase</keyword>
<accession>A0ABS1V0J2</accession>
<feature type="domain" description="Amidohydrolase-related" evidence="2">
    <location>
        <begin position="20"/>
        <end position="367"/>
    </location>
</feature>
<protein>
    <submittedName>
        <fullName evidence="3">Amidohydrolase</fullName>
    </submittedName>
</protein>
<dbReference type="InterPro" id="IPR032465">
    <property type="entry name" value="ACMSD"/>
</dbReference>
<dbReference type="SUPFAM" id="SSF51556">
    <property type="entry name" value="Metallo-dependent hydrolases"/>
    <property type="match status" value="1"/>
</dbReference>
<name>A0ABS1V0J2_9PROT</name>
<dbReference type="PANTHER" id="PTHR21240">
    <property type="entry name" value="2-AMINO-3-CARBOXYLMUCONATE-6-SEMIALDEHYDE DECARBOXYLASE"/>
    <property type="match status" value="1"/>
</dbReference>
<evidence type="ECO:0000259" key="2">
    <source>
        <dbReference type="Pfam" id="PF04909"/>
    </source>
</evidence>
<reference evidence="3 4" key="1">
    <citation type="submission" date="2021-01" db="EMBL/GenBank/DDBJ databases">
        <title>Belnapia mucosa sp. nov. and Belnapia arida sp. nov., isolated from the Tabernas Desert (Almeria, Spain).</title>
        <authorList>
            <person name="Molina-Menor E."/>
            <person name="Vidal-Verdu A."/>
            <person name="Calonge A."/>
            <person name="Satari L."/>
            <person name="Pereto Magraner J."/>
            <person name="Porcar Miralles M."/>
        </authorList>
    </citation>
    <scope>NUCLEOTIDE SEQUENCE [LARGE SCALE GENOMIC DNA]</scope>
    <source>
        <strain evidence="3 4">T6</strain>
    </source>
</reference>
<evidence type="ECO:0000256" key="1">
    <source>
        <dbReference type="ARBA" id="ARBA00023239"/>
    </source>
</evidence>
<dbReference type="InterPro" id="IPR006680">
    <property type="entry name" value="Amidohydro-rel"/>
</dbReference>
<evidence type="ECO:0000313" key="3">
    <source>
        <dbReference type="EMBL" id="MBL6455220.1"/>
    </source>
</evidence>
<sequence length="368" mass="42032">MSATTLPRAEAPASTRLRVIDCDIHPSPRDGAVLDRWLPERWRRHRQEYGFRLRQPFATGHPYPKATPALSRYDSWPPDGGPPGSDIDFMRRQHLDPLGIEYGMLQPLTARGMDERNPGYAEALSTAVNHWMREDWTAREPRLKATICVPGEDAAASVREIERWAGQTDFAQIAMVSRALEPLGRQRYWPIYEAAEHHGLPLGLHSLGTSGHAVTGGGWPSFYFEEHQAVAMSMAALCASFILEGVFDRFPRLKVVIIEGGFGWVPSLGWRMDGLWRSLKSEVPHLHRKPSDYLKSNIWFTTQPVEEPERPEHLRQVIDWIGWDRLLFATDYPHWDSDDPRYAFKLPMSEAERRMILAENARAVYGLS</sequence>
<keyword evidence="4" id="KW-1185">Reference proteome</keyword>
<dbReference type="InterPro" id="IPR032466">
    <property type="entry name" value="Metal_Hydrolase"/>
</dbReference>
<proteinExistence type="predicted"/>
<dbReference type="Pfam" id="PF04909">
    <property type="entry name" value="Amidohydro_2"/>
    <property type="match status" value="1"/>
</dbReference>
<organism evidence="3 4">
    <name type="scientific">Belnapia mucosa</name>
    <dbReference type="NCBI Taxonomy" id="2804532"/>
    <lineage>
        <taxon>Bacteria</taxon>
        <taxon>Pseudomonadati</taxon>
        <taxon>Pseudomonadota</taxon>
        <taxon>Alphaproteobacteria</taxon>
        <taxon>Acetobacterales</taxon>
        <taxon>Roseomonadaceae</taxon>
        <taxon>Belnapia</taxon>
    </lineage>
</organism>
<comment type="caution">
    <text evidence="3">The sequence shown here is derived from an EMBL/GenBank/DDBJ whole genome shotgun (WGS) entry which is preliminary data.</text>
</comment>
<dbReference type="Proteomes" id="UP000606490">
    <property type="component" value="Unassembled WGS sequence"/>
</dbReference>
<dbReference type="EMBL" id="JAEUXJ010000002">
    <property type="protein sequence ID" value="MBL6455220.1"/>
    <property type="molecule type" value="Genomic_DNA"/>
</dbReference>
<dbReference type="PANTHER" id="PTHR21240:SF28">
    <property type="entry name" value="ISO-OROTATE DECARBOXYLASE (EUROFUNG)"/>
    <property type="match status" value="1"/>
</dbReference>
<dbReference type="Gene3D" id="3.20.20.140">
    <property type="entry name" value="Metal-dependent hydrolases"/>
    <property type="match status" value="1"/>
</dbReference>
<evidence type="ECO:0000313" key="4">
    <source>
        <dbReference type="Proteomes" id="UP000606490"/>
    </source>
</evidence>